<sequence>MFFFPFLNHCPCMLMFLLFTLFFTSTEAYDPLDPNGNITITWDVVSLTSDGYVAVVTINNFQQYRHITAPGWFVGWSWVEKEIIWAVVGGEATDQGDCSEFTETFPHCCKKDPTIIDLHPGTPYNKQFANCCKGGVLRTWAQDPPNAVAAFQVSVGRAGNNKTAIIAPQNFTLKTPGPGYTCNQPKIAELTEFTSPNERRVTEAILTWKVTCTYSQFLVQKPPNCCVSLSSFYSENIVPCPNCSCACQDNSFQSGSCIDSSNSSNLASIVNSPGEKGVEPLVECTRHMCPIKVHWHIKYNYYEYWRVKITVFNFNYRKNYSDWNVVVQHPNFDKLTQIFSYNYKSLAPYGSTNDTVMLWGVKFFNDVLMQAGPNGNVQSELLFRKNKSSFSFRSGWGFPEKIYFNGDECSMPPPDAYPRLPNGCSTQEVSLLALMMTSFILLLLCTYA</sequence>
<evidence type="ECO:0000313" key="13">
    <source>
        <dbReference type="Proteomes" id="UP000002051"/>
    </source>
</evidence>
<organism evidence="10 13">
    <name type="scientific">Medicago truncatula</name>
    <name type="common">Barrel medic</name>
    <name type="synonym">Medicago tribuloides</name>
    <dbReference type="NCBI Taxonomy" id="3880"/>
    <lineage>
        <taxon>Eukaryota</taxon>
        <taxon>Viridiplantae</taxon>
        <taxon>Streptophyta</taxon>
        <taxon>Embryophyta</taxon>
        <taxon>Tracheophyta</taxon>
        <taxon>Spermatophyta</taxon>
        <taxon>Magnoliopsida</taxon>
        <taxon>eudicotyledons</taxon>
        <taxon>Gunneridae</taxon>
        <taxon>Pentapetalae</taxon>
        <taxon>rosids</taxon>
        <taxon>fabids</taxon>
        <taxon>Fabales</taxon>
        <taxon>Fabaceae</taxon>
        <taxon>Papilionoideae</taxon>
        <taxon>50 kb inversion clade</taxon>
        <taxon>NPAAA clade</taxon>
        <taxon>Hologalegina</taxon>
        <taxon>IRL clade</taxon>
        <taxon>Trifolieae</taxon>
        <taxon>Medicago</taxon>
    </lineage>
</organism>
<dbReference type="Proteomes" id="UP000002051">
    <property type="component" value="Chromosome 2"/>
</dbReference>
<evidence type="ECO:0000256" key="1">
    <source>
        <dbReference type="ARBA" id="ARBA00004609"/>
    </source>
</evidence>
<evidence type="ECO:0000256" key="7">
    <source>
        <dbReference type="PIRNR" id="PIRNR038122"/>
    </source>
</evidence>
<keyword evidence="5" id="KW-0325">Glycoprotein</keyword>
<accession>A0A072VC61</accession>
<evidence type="ECO:0000256" key="4">
    <source>
        <dbReference type="ARBA" id="ARBA00022729"/>
    </source>
</evidence>
<dbReference type="EMBL" id="PSQE01000002">
    <property type="protein sequence ID" value="RHN76586.1"/>
    <property type="molecule type" value="Genomic_DNA"/>
</dbReference>
<keyword evidence="3" id="KW-0336">GPI-anchor</keyword>
<dbReference type="STRING" id="3880.A0A072VC61"/>
<keyword evidence="4 8" id="KW-0732">Signal</keyword>
<dbReference type="EnsemblPlants" id="KEH39624">
    <property type="protein sequence ID" value="KEH39624"/>
    <property type="gene ID" value="MTR_2g104890"/>
</dbReference>
<dbReference type="AlphaFoldDB" id="A0A072VC61"/>
<dbReference type="Gramene" id="rna12936">
    <property type="protein sequence ID" value="RHN76586.1"/>
    <property type="gene ID" value="gene12936"/>
</dbReference>
<reference evidence="12" key="3">
    <citation type="submission" date="2015-04" db="UniProtKB">
        <authorList>
            <consortium name="EnsemblPlants"/>
        </authorList>
    </citation>
    <scope>IDENTIFICATION</scope>
    <source>
        <strain evidence="12">cv. Jemalong A17</strain>
    </source>
</reference>
<keyword evidence="13" id="KW-1185">Reference proteome</keyword>
<evidence type="ECO:0000256" key="2">
    <source>
        <dbReference type="ARBA" id="ARBA00005507"/>
    </source>
</evidence>
<comment type="similarity">
    <text evidence="2 7">Belongs to the COBRA family.</text>
</comment>
<keyword evidence="6" id="KW-0449">Lipoprotein</keyword>
<proteinExistence type="inferred from homology"/>
<dbReference type="PANTHER" id="PTHR31673">
    <property type="entry name" value="PROTEIN COBRA"/>
    <property type="match status" value="1"/>
</dbReference>
<evidence type="ECO:0000313" key="11">
    <source>
        <dbReference type="EMBL" id="RHN76586.1"/>
    </source>
</evidence>
<reference evidence="10 13" key="1">
    <citation type="journal article" date="2011" name="Nature">
        <title>The Medicago genome provides insight into the evolution of rhizobial symbioses.</title>
        <authorList>
            <person name="Young N.D."/>
            <person name="Debelle F."/>
            <person name="Oldroyd G.E."/>
            <person name="Geurts R."/>
            <person name="Cannon S.B."/>
            <person name="Udvardi M.K."/>
            <person name="Benedito V.A."/>
            <person name="Mayer K.F."/>
            <person name="Gouzy J."/>
            <person name="Schoof H."/>
            <person name="Van de Peer Y."/>
            <person name="Proost S."/>
            <person name="Cook D.R."/>
            <person name="Meyers B.C."/>
            <person name="Spannagl M."/>
            <person name="Cheung F."/>
            <person name="De Mita S."/>
            <person name="Krishnakumar V."/>
            <person name="Gundlach H."/>
            <person name="Zhou S."/>
            <person name="Mudge J."/>
            <person name="Bharti A.K."/>
            <person name="Murray J.D."/>
            <person name="Naoumkina M.A."/>
            <person name="Rosen B."/>
            <person name="Silverstein K.A."/>
            <person name="Tang H."/>
            <person name="Rombauts S."/>
            <person name="Zhao P.X."/>
            <person name="Zhou P."/>
            <person name="Barbe V."/>
            <person name="Bardou P."/>
            <person name="Bechner M."/>
            <person name="Bellec A."/>
            <person name="Berger A."/>
            <person name="Berges H."/>
            <person name="Bidwell S."/>
            <person name="Bisseling T."/>
            <person name="Choisne N."/>
            <person name="Couloux A."/>
            <person name="Denny R."/>
            <person name="Deshpande S."/>
            <person name="Dai X."/>
            <person name="Doyle J.J."/>
            <person name="Dudez A.M."/>
            <person name="Farmer A.D."/>
            <person name="Fouteau S."/>
            <person name="Franken C."/>
            <person name="Gibelin C."/>
            <person name="Gish J."/>
            <person name="Goldstein S."/>
            <person name="Gonzalez A.J."/>
            <person name="Green P.J."/>
            <person name="Hallab A."/>
            <person name="Hartog M."/>
            <person name="Hua A."/>
            <person name="Humphray S.J."/>
            <person name="Jeong D.H."/>
            <person name="Jing Y."/>
            <person name="Jocker A."/>
            <person name="Kenton S.M."/>
            <person name="Kim D.J."/>
            <person name="Klee K."/>
            <person name="Lai H."/>
            <person name="Lang C."/>
            <person name="Lin S."/>
            <person name="Macmil S.L."/>
            <person name="Magdelenat G."/>
            <person name="Matthews L."/>
            <person name="McCorrison J."/>
            <person name="Monaghan E.L."/>
            <person name="Mun J.H."/>
            <person name="Najar F.Z."/>
            <person name="Nicholson C."/>
            <person name="Noirot C."/>
            <person name="O'Bleness M."/>
            <person name="Paule C.R."/>
            <person name="Poulain J."/>
            <person name="Prion F."/>
            <person name="Qin B."/>
            <person name="Qu C."/>
            <person name="Retzel E.F."/>
            <person name="Riddle C."/>
            <person name="Sallet E."/>
            <person name="Samain S."/>
            <person name="Samson N."/>
            <person name="Sanders I."/>
            <person name="Saurat O."/>
            <person name="Scarpelli C."/>
            <person name="Schiex T."/>
            <person name="Segurens B."/>
            <person name="Severin A.J."/>
            <person name="Sherrier D.J."/>
            <person name="Shi R."/>
            <person name="Sims S."/>
            <person name="Singer S.R."/>
            <person name="Sinharoy S."/>
            <person name="Sterck L."/>
            <person name="Viollet A."/>
            <person name="Wang B.B."/>
            <person name="Wang K."/>
            <person name="Wang M."/>
            <person name="Wang X."/>
            <person name="Warfsmann J."/>
            <person name="Weissenbach J."/>
            <person name="White D.D."/>
            <person name="White J.D."/>
            <person name="Wiley G.B."/>
            <person name="Wincker P."/>
            <person name="Xing Y."/>
            <person name="Yang L."/>
            <person name="Yao Z."/>
            <person name="Ying F."/>
            <person name="Zhai J."/>
            <person name="Zhou L."/>
            <person name="Zuber A."/>
            <person name="Denarie J."/>
            <person name="Dixon R.A."/>
            <person name="May G.D."/>
            <person name="Schwartz D.C."/>
            <person name="Rogers J."/>
            <person name="Quetier F."/>
            <person name="Town C.D."/>
            <person name="Roe B.A."/>
        </authorList>
    </citation>
    <scope>NUCLEOTIDE SEQUENCE [LARGE SCALE GENOMIC DNA]</scope>
    <source>
        <strain evidence="10">A17</strain>
        <strain evidence="12 13">cv. Jemalong A17</strain>
    </source>
</reference>
<dbReference type="EMBL" id="CM001218">
    <property type="protein sequence ID" value="KEH39624.1"/>
    <property type="molecule type" value="Genomic_DNA"/>
</dbReference>
<dbReference type="PIRSF" id="PIRSF038122">
    <property type="entry name" value="COBRA"/>
    <property type="match status" value="1"/>
</dbReference>
<feature type="signal peptide" evidence="8">
    <location>
        <begin position="1"/>
        <end position="28"/>
    </location>
</feature>
<evidence type="ECO:0000256" key="8">
    <source>
        <dbReference type="SAM" id="SignalP"/>
    </source>
</evidence>
<feature type="domain" description="COBRA C-terminal" evidence="9">
    <location>
        <begin position="224"/>
        <end position="418"/>
    </location>
</feature>
<dbReference type="InterPro" id="IPR006918">
    <property type="entry name" value="COBRA_pln"/>
</dbReference>
<evidence type="ECO:0000256" key="6">
    <source>
        <dbReference type="ARBA" id="ARBA00023288"/>
    </source>
</evidence>
<dbReference type="InterPro" id="IPR056900">
    <property type="entry name" value="COB_C"/>
</dbReference>
<dbReference type="GO" id="GO:0010215">
    <property type="term" value="P:cellulose microfibril organization"/>
    <property type="evidence" value="ECO:0007669"/>
    <property type="project" value="InterPro"/>
</dbReference>
<evidence type="ECO:0000313" key="10">
    <source>
        <dbReference type="EMBL" id="KEH39624.1"/>
    </source>
</evidence>
<dbReference type="KEGG" id="mtr:25487967"/>
<dbReference type="Pfam" id="PF04833">
    <property type="entry name" value="COBRA"/>
    <property type="match status" value="1"/>
</dbReference>
<evidence type="ECO:0000259" key="9">
    <source>
        <dbReference type="Pfam" id="PF25079"/>
    </source>
</evidence>
<evidence type="ECO:0000256" key="3">
    <source>
        <dbReference type="ARBA" id="ARBA00022622"/>
    </source>
</evidence>
<reference evidence="11" key="4">
    <citation type="journal article" date="2018" name="Nat. Plants">
        <title>Whole-genome landscape of Medicago truncatula symbiotic genes.</title>
        <authorList>
            <person name="Pecrix Y."/>
            <person name="Gamas P."/>
            <person name="Carrere S."/>
        </authorList>
    </citation>
    <scope>NUCLEOTIDE SEQUENCE</scope>
    <source>
        <tissue evidence="11">Leaves</tissue>
    </source>
</reference>
<dbReference type="Pfam" id="PF25079">
    <property type="entry name" value="COB_C"/>
    <property type="match status" value="1"/>
</dbReference>
<reference evidence="10 13" key="2">
    <citation type="journal article" date="2014" name="BMC Genomics">
        <title>An improved genome release (version Mt4.0) for the model legume Medicago truncatula.</title>
        <authorList>
            <person name="Tang H."/>
            <person name="Krishnakumar V."/>
            <person name="Bidwell S."/>
            <person name="Rosen B."/>
            <person name="Chan A."/>
            <person name="Zhou S."/>
            <person name="Gentzbittel L."/>
            <person name="Childs K.L."/>
            <person name="Yandell M."/>
            <person name="Gundlach H."/>
            <person name="Mayer K.F."/>
            <person name="Schwartz D.C."/>
            <person name="Town C.D."/>
        </authorList>
    </citation>
    <scope>GENOME REANNOTATION</scope>
    <source>
        <strain evidence="10">A17</strain>
        <strain evidence="12 13">cv. Jemalong A17</strain>
    </source>
</reference>
<feature type="chain" id="PRO_5014500516" description="COBRA-like protein" evidence="8">
    <location>
        <begin position="29"/>
        <end position="448"/>
    </location>
</feature>
<protein>
    <recommendedName>
        <fullName evidence="7">COBRA-like protein</fullName>
    </recommendedName>
</protein>
<dbReference type="PANTHER" id="PTHR31673:SF65">
    <property type="entry name" value="COBRA-LIKE PROTEIN"/>
    <property type="match status" value="1"/>
</dbReference>
<name>A0A072VC61_MEDTR</name>
<dbReference type="Proteomes" id="UP000265566">
    <property type="component" value="Chromosome 2"/>
</dbReference>
<gene>
    <name evidence="12" type="primary">25487967</name>
    <name evidence="10" type="ordered locus">MTR_2g104890</name>
    <name evidence="11" type="ORF">MtrunA17_Chr2g0333731</name>
</gene>
<evidence type="ECO:0000256" key="5">
    <source>
        <dbReference type="ARBA" id="ARBA00023180"/>
    </source>
</evidence>
<dbReference type="GO" id="GO:0052324">
    <property type="term" value="P:plant-type cell wall cellulose biosynthetic process"/>
    <property type="evidence" value="ECO:0000318"/>
    <property type="project" value="GO_Central"/>
</dbReference>
<dbReference type="GO" id="GO:0098552">
    <property type="term" value="C:side of membrane"/>
    <property type="evidence" value="ECO:0007669"/>
    <property type="project" value="UniProtKB-KW"/>
</dbReference>
<comment type="subcellular location">
    <subcellularLocation>
        <location evidence="1">Cell membrane</location>
        <topology evidence="1">Lipid-anchor</topology>
        <topology evidence="1">GPI-anchor</topology>
    </subcellularLocation>
</comment>
<dbReference type="OrthoDB" id="2012261at2759"/>
<evidence type="ECO:0000313" key="12">
    <source>
        <dbReference type="EnsemblPlants" id="KEH39624"/>
    </source>
</evidence>
<dbReference type="GO" id="GO:0005886">
    <property type="term" value="C:plasma membrane"/>
    <property type="evidence" value="ECO:0000318"/>
    <property type="project" value="GO_Central"/>
</dbReference>
<keyword evidence="3" id="KW-0472">Membrane</keyword>
<dbReference type="HOGENOM" id="CLU_038120_0_0_1"/>